<dbReference type="Gene3D" id="3.40.50.300">
    <property type="entry name" value="P-loop containing nucleotide triphosphate hydrolases"/>
    <property type="match status" value="1"/>
</dbReference>
<dbReference type="KEGG" id="upl:DSM104440_01718"/>
<dbReference type="EMBL" id="CP053073">
    <property type="protein sequence ID" value="QJR14903.1"/>
    <property type="molecule type" value="Genomic_DNA"/>
</dbReference>
<evidence type="ECO:0000256" key="2">
    <source>
        <dbReference type="ARBA" id="ARBA00022840"/>
    </source>
</evidence>
<dbReference type="GO" id="GO:0051301">
    <property type="term" value="P:cell division"/>
    <property type="evidence" value="ECO:0007669"/>
    <property type="project" value="UniProtKB-KW"/>
</dbReference>
<name>A0A6M4H868_9PROT</name>
<dbReference type="InterPro" id="IPR005654">
    <property type="entry name" value="ATPase_AFG1-like"/>
</dbReference>
<dbReference type="SUPFAM" id="SSF52540">
    <property type="entry name" value="P-loop containing nucleoside triphosphate hydrolases"/>
    <property type="match status" value="1"/>
</dbReference>
<protein>
    <submittedName>
        <fullName evidence="3">Cell division protein ZapE</fullName>
    </submittedName>
</protein>
<dbReference type="PANTHER" id="PTHR12169">
    <property type="entry name" value="ATPASE N2B"/>
    <property type="match status" value="1"/>
</dbReference>
<keyword evidence="3" id="KW-0131">Cell cycle</keyword>
<dbReference type="GO" id="GO:0005524">
    <property type="term" value="F:ATP binding"/>
    <property type="evidence" value="ECO:0007669"/>
    <property type="project" value="UniProtKB-KW"/>
</dbReference>
<organism evidence="3 4">
    <name type="scientific">Usitatibacter palustris</name>
    <dbReference type="NCBI Taxonomy" id="2732487"/>
    <lineage>
        <taxon>Bacteria</taxon>
        <taxon>Pseudomonadati</taxon>
        <taxon>Pseudomonadota</taxon>
        <taxon>Betaproteobacteria</taxon>
        <taxon>Nitrosomonadales</taxon>
        <taxon>Usitatibacteraceae</taxon>
        <taxon>Usitatibacter</taxon>
    </lineage>
</organism>
<evidence type="ECO:0000256" key="1">
    <source>
        <dbReference type="ARBA" id="ARBA00022741"/>
    </source>
</evidence>
<dbReference type="AlphaFoldDB" id="A0A6M4H868"/>
<dbReference type="FunCoup" id="A0A6M4H868">
    <property type="interactions" value="415"/>
</dbReference>
<dbReference type="RefSeq" id="WP_171161711.1">
    <property type="nucleotide sequence ID" value="NZ_CP053073.1"/>
</dbReference>
<gene>
    <name evidence="3" type="primary">zapE</name>
    <name evidence="3" type="ORF">DSM104440_01718</name>
</gene>
<dbReference type="GO" id="GO:0005737">
    <property type="term" value="C:cytoplasm"/>
    <property type="evidence" value="ECO:0007669"/>
    <property type="project" value="TreeGrafter"/>
</dbReference>
<sequence length="407" mass="46777">MTKAAEEFELPDFDDEEVDDPSSFSGPLEWYWHFSQRSDFQTDSDQLRVLERLEQLFNELEDFRQYRAGKINRLVTNLGAGRKPPRGVYIWGGVGRGKSLMMDAFFKVSRHKRKRRVHFHEFMREIHARMRGLSGVEDPLAEIAAQISRELRLLCFDEFHVGDIADAMILARLLELMIAKGVVIVLTSNYPPDDLYPNGLQRSRFLPAIEILKRELDVMHLGGRTDHRRRLLSGLKVYYTPIDEQADANLARFFEAMTKAGYQENSALDLGGRSIHYRRRAKGVIWFDFAELCEKARSQVDYLAIASAYHTVLVSGVPRLKAEKTDVIRRFTWLVDVFYDQRVKLVLSAEVPAEELVAPATETTGAQKMVRNEFARTASRLLEMQSKEYFGRKHSSAENPQGLQGRA</sequence>
<dbReference type="NCBIfam" id="NF040713">
    <property type="entry name" value="ZapE"/>
    <property type="match status" value="1"/>
</dbReference>
<keyword evidence="3" id="KW-0132">Cell division</keyword>
<keyword evidence="1" id="KW-0547">Nucleotide-binding</keyword>
<dbReference type="InParanoid" id="A0A6M4H868"/>
<reference evidence="3 4" key="1">
    <citation type="submission" date="2020-04" db="EMBL/GenBank/DDBJ databases">
        <title>Usitatibacter rugosus gen. nov., sp. nov. and Usitatibacter palustris sp. nov., novel members of Usitatibacteraceae fam. nov. within the order Nitrosomonadales isolated from soil.</title>
        <authorList>
            <person name="Huber K.J."/>
            <person name="Neumann-Schaal M."/>
            <person name="Geppert A."/>
            <person name="Luckner M."/>
            <person name="Wanner G."/>
            <person name="Overmann J."/>
        </authorList>
    </citation>
    <scope>NUCLEOTIDE SEQUENCE [LARGE SCALE GENOMIC DNA]</scope>
    <source>
        <strain evidence="3 4">Swamp67</strain>
    </source>
</reference>
<dbReference type="InterPro" id="IPR027417">
    <property type="entry name" value="P-loop_NTPase"/>
</dbReference>
<keyword evidence="4" id="KW-1185">Reference proteome</keyword>
<dbReference type="Proteomes" id="UP000503096">
    <property type="component" value="Chromosome"/>
</dbReference>
<dbReference type="PANTHER" id="PTHR12169:SF6">
    <property type="entry name" value="AFG1-LIKE ATPASE"/>
    <property type="match status" value="1"/>
</dbReference>
<accession>A0A6M4H868</accession>
<evidence type="ECO:0000313" key="3">
    <source>
        <dbReference type="EMBL" id="QJR14903.1"/>
    </source>
</evidence>
<keyword evidence="2" id="KW-0067">ATP-binding</keyword>
<dbReference type="GO" id="GO:0016887">
    <property type="term" value="F:ATP hydrolysis activity"/>
    <property type="evidence" value="ECO:0007669"/>
    <property type="project" value="InterPro"/>
</dbReference>
<dbReference type="Pfam" id="PF03969">
    <property type="entry name" value="AFG1_ATPase"/>
    <property type="match status" value="1"/>
</dbReference>
<proteinExistence type="predicted"/>
<evidence type="ECO:0000313" key="4">
    <source>
        <dbReference type="Proteomes" id="UP000503096"/>
    </source>
</evidence>